<evidence type="ECO:0000313" key="3">
    <source>
        <dbReference type="Proteomes" id="UP000216035"/>
    </source>
</evidence>
<name>A0A255ZQ54_9FLAO</name>
<keyword evidence="3" id="KW-1185">Reference proteome</keyword>
<reference evidence="2 3" key="1">
    <citation type="submission" date="2017-07" db="EMBL/GenBank/DDBJ databases">
        <title>Flavobacterium cyanobacteriorum sp. nov., isolated from cyanobacterial aggregates in a eutrophic lake.</title>
        <authorList>
            <person name="Cai H."/>
        </authorList>
    </citation>
    <scope>NUCLEOTIDE SEQUENCE [LARGE SCALE GENOMIC DNA]</scope>
    <source>
        <strain evidence="2 3">TH167</strain>
    </source>
</reference>
<feature type="chain" id="PRO_5012084262" evidence="1">
    <location>
        <begin position="21"/>
        <end position="299"/>
    </location>
</feature>
<feature type="signal peptide" evidence="1">
    <location>
        <begin position="1"/>
        <end position="20"/>
    </location>
</feature>
<dbReference type="EMBL" id="NOXX01000202">
    <property type="protein sequence ID" value="OYQ43539.1"/>
    <property type="molecule type" value="Genomic_DNA"/>
</dbReference>
<evidence type="ECO:0000256" key="1">
    <source>
        <dbReference type="SAM" id="SignalP"/>
    </source>
</evidence>
<gene>
    <name evidence="2" type="ORF">CHX27_09870</name>
</gene>
<comment type="caution">
    <text evidence="2">The sequence shown here is derived from an EMBL/GenBank/DDBJ whole genome shotgun (WGS) entry which is preliminary data.</text>
</comment>
<dbReference type="Proteomes" id="UP000216035">
    <property type="component" value="Unassembled WGS sequence"/>
</dbReference>
<sequence length="299" mass="35716">MKSELMKYLYVLLLVSSILAAQPNPTTGYPQRIADITRILEKDSLNDALRLERLTLQVALLDGDWVYQPFSQYLNAETNPEKLRIKAYEKEFERIYRNYIQTGNFNFVKERNFYHQRGLYFMKTRQFTVAIADYKQLLASNISRAEWESQHFTFLALDMLFNIYVIGNDFTQALQTINIKLEEEQKRLGSRYYSYANSSYAKVELFDKFDKREELIAYLKQLSKENFEYYFDKHQDKNTSLKGVKQLGYSYVVLLIRYLKKYESPELKKYNAIYRKLSKRNRMKENLTDNDLKTIIAKM</sequence>
<accession>A0A255ZQ54</accession>
<proteinExistence type="predicted"/>
<evidence type="ECO:0000313" key="2">
    <source>
        <dbReference type="EMBL" id="OYQ43539.1"/>
    </source>
</evidence>
<protein>
    <submittedName>
        <fullName evidence="2">Uncharacterized protein</fullName>
    </submittedName>
</protein>
<dbReference type="AlphaFoldDB" id="A0A255ZQ54"/>
<keyword evidence="1" id="KW-0732">Signal</keyword>
<organism evidence="2 3">
    <name type="scientific">Flavobacterium aurantiibacter</name>
    <dbReference type="NCBI Taxonomy" id="2023067"/>
    <lineage>
        <taxon>Bacteria</taxon>
        <taxon>Pseudomonadati</taxon>
        <taxon>Bacteroidota</taxon>
        <taxon>Flavobacteriia</taxon>
        <taxon>Flavobacteriales</taxon>
        <taxon>Flavobacteriaceae</taxon>
        <taxon>Flavobacterium</taxon>
    </lineage>
</organism>